<dbReference type="GeneID" id="17310954"/>
<evidence type="ECO:0000256" key="5">
    <source>
        <dbReference type="ARBA" id="ARBA00022737"/>
    </source>
</evidence>
<dbReference type="PANTHER" id="PTHR14885:SF1">
    <property type="entry name" value="CILIA- AND FLAGELLA-ASSOCIATED PROTEIN 43"/>
    <property type="match status" value="1"/>
</dbReference>
<comment type="subcellular location">
    <subcellularLocation>
        <location evidence="1">Cell projection</location>
        <location evidence="1">Cilium</location>
    </subcellularLocation>
    <subcellularLocation>
        <location evidence="2">Cytoplasm</location>
        <location evidence="2">Cytoskeleton</location>
    </subcellularLocation>
</comment>
<feature type="coiled-coil region" evidence="9">
    <location>
        <begin position="140"/>
        <end position="167"/>
    </location>
</feature>
<dbReference type="GO" id="GO:0005930">
    <property type="term" value="C:axoneme"/>
    <property type="evidence" value="ECO:0007669"/>
    <property type="project" value="TreeGrafter"/>
</dbReference>
<dbReference type="EnsemblProtists" id="EKX53985">
    <property type="protein sequence ID" value="EKX53985"/>
    <property type="gene ID" value="GUITHDRAFT_100236"/>
</dbReference>
<keyword evidence="4" id="KW-0853">WD repeat</keyword>
<dbReference type="PaxDb" id="55529-EKX53985"/>
<keyword evidence="5" id="KW-0677">Repeat</keyword>
<proteinExistence type="predicted"/>
<evidence type="ECO:0000313" key="13">
    <source>
        <dbReference type="Proteomes" id="UP000011087"/>
    </source>
</evidence>
<evidence type="ECO:0000256" key="8">
    <source>
        <dbReference type="ARBA" id="ARBA00023273"/>
    </source>
</evidence>
<dbReference type="PANTHER" id="PTHR14885">
    <property type="entry name" value="CILIA- AND FLAGELLA-ASSOCIATED PROTEIN 43-RELATED"/>
    <property type="match status" value="1"/>
</dbReference>
<dbReference type="HOGENOM" id="CLU_000937_0_0_1"/>
<evidence type="ECO:0000256" key="4">
    <source>
        <dbReference type="ARBA" id="ARBA00022574"/>
    </source>
</evidence>
<dbReference type="EMBL" id="JH992968">
    <property type="protein sequence ID" value="EKX53985.1"/>
    <property type="molecule type" value="Genomic_DNA"/>
</dbReference>
<evidence type="ECO:0000313" key="12">
    <source>
        <dbReference type="EnsemblProtists" id="EKX53985"/>
    </source>
</evidence>
<dbReference type="RefSeq" id="XP_005840965.1">
    <property type="nucleotide sequence ID" value="XM_005840908.1"/>
</dbReference>
<evidence type="ECO:0000256" key="1">
    <source>
        <dbReference type="ARBA" id="ARBA00004138"/>
    </source>
</evidence>
<dbReference type="OMA" id="VAWERFC"/>
<dbReference type="AlphaFoldDB" id="L1K0L1"/>
<dbReference type="Proteomes" id="UP000011087">
    <property type="component" value="Unassembled WGS sequence"/>
</dbReference>
<dbReference type="GO" id="GO:0060271">
    <property type="term" value="P:cilium assembly"/>
    <property type="evidence" value="ECO:0007669"/>
    <property type="project" value="TreeGrafter"/>
</dbReference>
<dbReference type="eggNOG" id="ENOG502QQ39">
    <property type="taxonomic scope" value="Eukaryota"/>
</dbReference>
<dbReference type="Pfam" id="PF25828">
    <property type="entry name" value="CC_Cfap43"/>
    <property type="match status" value="1"/>
</dbReference>
<keyword evidence="7" id="KW-0206">Cytoskeleton</keyword>
<keyword evidence="8" id="KW-0966">Cell projection</keyword>
<evidence type="ECO:0000256" key="2">
    <source>
        <dbReference type="ARBA" id="ARBA00004245"/>
    </source>
</evidence>
<feature type="region of interest" description="Disordered" evidence="10">
    <location>
        <begin position="204"/>
        <end position="228"/>
    </location>
</feature>
<evidence type="ECO:0000256" key="10">
    <source>
        <dbReference type="SAM" id="MobiDB-lite"/>
    </source>
</evidence>
<keyword evidence="13" id="KW-1185">Reference proteome</keyword>
<dbReference type="STRING" id="905079.L1K0L1"/>
<feature type="coiled-coil region" evidence="9">
    <location>
        <begin position="38"/>
        <end position="69"/>
    </location>
</feature>
<dbReference type="OrthoDB" id="535167at2759"/>
<reference evidence="12" key="3">
    <citation type="submission" date="2015-06" db="UniProtKB">
        <authorList>
            <consortium name="EnsemblProtists"/>
        </authorList>
    </citation>
    <scope>IDENTIFICATION</scope>
</reference>
<gene>
    <name evidence="11" type="ORF">GUITHDRAFT_100236</name>
</gene>
<sequence>MMYGTLEVPKKEKEIQIEKPSFYDFPPDTLTDEQVKLIKEYDKQVQLMEEEKEKLRKTLEAEAKKIRGEIQGVIDAFNHRLTSHIEFRRQHNSRILEVELEVSLLLDSIVKEEDYKMHFDRLTRKVDTTYLDYTGSTSAMKEFRRELEQFREEYETLLNEDKSVEKTFKKEFVDSPFVDELTKLFKKRKQQEAEAEGRALTLDPFAGKETGREGARPEPMSMDELPDGLSREQGERFLELRGSKMELEMAVKSNAKKLLAMNQHMSELKMLQAEAFQHYENAKEALKTLQDEHLMDVFNLYMLVKLKQGQVELDGESMHDAGNDAAMIEREATERLNSLIKTLGQEKISLMIETKDFRKKIHLLDWTNQSLQFQAEEVAENTRYFQLVWVTKELQSVIKGGVDHLKSAEIATLEKQLEHNKHLHDVKVQEMKQRLFRAHKQIREKELENSKLLEYVQDLAVSVAQREKIMKVRQSEAESLDDKEYKMQEVIWRRLVLEEARQQSEDIAVLKAEVDRLRQRTFPSFAKSYAMQNARR</sequence>
<reference evidence="11 13" key="1">
    <citation type="journal article" date="2012" name="Nature">
        <title>Algal genomes reveal evolutionary mosaicism and the fate of nucleomorphs.</title>
        <authorList>
            <consortium name="DOE Joint Genome Institute"/>
            <person name="Curtis B.A."/>
            <person name="Tanifuji G."/>
            <person name="Burki F."/>
            <person name="Gruber A."/>
            <person name="Irimia M."/>
            <person name="Maruyama S."/>
            <person name="Arias M.C."/>
            <person name="Ball S.G."/>
            <person name="Gile G.H."/>
            <person name="Hirakawa Y."/>
            <person name="Hopkins J.F."/>
            <person name="Kuo A."/>
            <person name="Rensing S.A."/>
            <person name="Schmutz J."/>
            <person name="Symeonidi A."/>
            <person name="Elias M."/>
            <person name="Eveleigh R.J."/>
            <person name="Herman E.K."/>
            <person name="Klute M.J."/>
            <person name="Nakayama T."/>
            <person name="Obornik M."/>
            <person name="Reyes-Prieto A."/>
            <person name="Armbrust E.V."/>
            <person name="Aves S.J."/>
            <person name="Beiko R.G."/>
            <person name="Coutinho P."/>
            <person name="Dacks J.B."/>
            <person name="Durnford D.G."/>
            <person name="Fast N.M."/>
            <person name="Green B.R."/>
            <person name="Grisdale C.J."/>
            <person name="Hempel F."/>
            <person name="Henrissat B."/>
            <person name="Hoppner M.P."/>
            <person name="Ishida K."/>
            <person name="Kim E."/>
            <person name="Koreny L."/>
            <person name="Kroth P.G."/>
            <person name="Liu Y."/>
            <person name="Malik S.B."/>
            <person name="Maier U.G."/>
            <person name="McRose D."/>
            <person name="Mock T."/>
            <person name="Neilson J.A."/>
            <person name="Onodera N.T."/>
            <person name="Poole A.M."/>
            <person name="Pritham E.J."/>
            <person name="Richards T.A."/>
            <person name="Rocap G."/>
            <person name="Roy S.W."/>
            <person name="Sarai C."/>
            <person name="Schaack S."/>
            <person name="Shirato S."/>
            <person name="Slamovits C.H."/>
            <person name="Spencer D.F."/>
            <person name="Suzuki S."/>
            <person name="Worden A.Z."/>
            <person name="Zauner S."/>
            <person name="Barry K."/>
            <person name="Bell C."/>
            <person name="Bharti A.K."/>
            <person name="Crow J.A."/>
            <person name="Grimwood J."/>
            <person name="Kramer R."/>
            <person name="Lindquist E."/>
            <person name="Lucas S."/>
            <person name="Salamov A."/>
            <person name="McFadden G.I."/>
            <person name="Lane C.E."/>
            <person name="Keeling P.J."/>
            <person name="Gray M.W."/>
            <person name="Grigoriev I.V."/>
            <person name="Archibald J.M."/>
        </authorList>
    </citation>
    <scope>NUCLEOTIDE SEQUENCE</scope>
    <source>
        <strain evidence="11 13">CCMP2712</strain>
    </source>
</reference>
<reference evidence="13" key="2">
    <citation type="submission" date="2012-11" db="EMBL/GenBank/DDBJ databases">
        <authorList>
            <person name="Kuo A."/>
            <person name="Curtis B.A."/>
            <person name="Tanifuji G."/>
            <person name="Burki F."/>
            <person name="Gruber A."/>
            <person name="Irimia M."/>
            <person name="Maruyama S."/>
            <person name="Arias M.C."/>
            <person name="Ball S.G."/>
            <person name="Gile G.H."/>
            <person name="Hirakawa Y."/>
            <person name="Hopkins J.F."/>
            <person name="Rensing S.A."/>
            <person name="Schmutz J."/>
            <person name="Symeonidi A."/>
            <person name="Elias M."/>
            <person name="Eveleigh R.J."/>
            <person name="Herman E.K."/>
            <person name="Klute M.J."/>
            <person name="Nakayama T."/>
            <person name="Obornik M."/>
            <person name="Reyes-Prieto A."/>
            <person name="Armbrust E.V."/>
            <person name="Aves S.J."/>
            <person name="Beiko R.G."/>
            <person name="Coutinho P."/>
            <person name="Dacks J.B."/>
            <person name="Durnford D.G."/>
            <person name="Fast N.M."/>
            <person name="Green B.R."/>
            <person name="Grisdale C."/>
            <person name="Hempe F."/>
            <person name="Henrissat B."/>
            <person name="Hoppner M.P."/>
            <person name="Ishida K.-I."/>
            <person name="Kim E."/>
            <person name="Koreny L."/>
            <person name="Kroth P.G."/>
            <person name="Liu Y."/>
            <person name="Malik S.-B."/>
            <person name="Maier U.G."/>
            <person name="McRose D."/>
            <person name="Mock T."/>
            <person name="Neilson J.A."/>
            <person name="Onodera N.T."/>
            <person name="Poole A.M."/>
            <person name="Pritham E.J."/>
            <person name="Richards T.A."/>
            <person name="Rocap G."/>
            <person name="Roy S.W."/>
            <person name="Sarai C."/>
            <person name="Schaack S."/>
            <person name="Shirato S."/>
            <person name="Slamovits C.H."/>
            <person name="Spencer D.F."/>
            <person name="Suzuki S."/>
            <person name="Worden A.Z."/>
            <person name="Zauner S."/>
            <person name="Barry K."/>
            <person name="Bell C."/>
            <person name="Bharti A.K."/>
            <person name="Crow J.A."/>
            <person name="Grimwood J."/>
            <person name="Kramer R."/>
            <person name="Lindquist E."/>
            <person name="Lucas S."/>
            <person name="Salamov A."/>
            <person name="McFadden G.I."/>
            <person name="Lane C.E."/>
            <person name="Keeling P.J."/>
            <person name="Gray M.W."/>
            <person name="Grigoriev I.V."/>
            <person name="Archibald J.M."/>
        </authorList>
    </citation>
    <scope>NUCLEOTIDE SEQUENCE</scope>
    <source>
        <strain evidence="13">CCMP2712</strain>
    </source>
</reference>
<evidence type="ECO:0000256" key="6">
    <source>
        <dbReference type="ARBA" id="ARBA00023054"/>
    </source>
</evidence>
<organism evidence="11">
    <name type="scientific">Guillardia theta (strain CCMP2712)</name>
    <name type="common">Cryptophyte</name>
    <dbReference type="NCBI Taxonomy" id="905079"/>
    <lineage>
        <taxon>Eukaryota</taxon>
        <taxon>Cryptophyceae</taxon>
        <taxon>Pyrenomonadales</taxon>
        <taxon>Geminigeraceae</taxon>
        <taxon>Guillardia</taxon>
    </lineage>
</organism>
<keyword evidence="3" id="KW-0963">Cytoplasm</keyword>
<accession>L1K0L1</accession>
<keyword evidence="6 9" id="KW-0175">Coiled coil</keyword>
<protein>
    <submittedName>
        <fullName evidence="11 12">Uncharacterized protein</fullName>
    </submittedName>
</protein>
<evidence type="ECO:0000313" key="11">
    <source>
        <dbReference type="EMBL" id="EKX53985.1"/>
    </source>
</evidence>
<evidence type="ECO:0000256" key="3">
    <source>
        <dbReference type="ARBA" id="ARBA00022490"/>
    </source>
</evidence>
<evidence type="ECO:0000256" key="9">
    <source>
        <dbReference type="SAM" id="Coils"/>
    </source>
</evidence>
<evidence type="ECO:0000256" key="7">
    <source>
        <dbReference type="ARBA" id="ARBA00023212"/>
    </source>
</evidence>
<name>L1K0L1_GUITC</name>
<dbReference type="KEGG" id="gtt:GUITHDRAFT_100236"/>